<evidence type="ECO:0000259" key="1">
    <source>
        <dbReference type="PROSITE" id="PS50902"/>
    </source>
</evidence>
<dbReference type="GO" id="GO:0070819">
    <property type="term" value="F:menaquinone-dependent protoporphyrinogen oxidase activity"/>
    <property type="evidence" value="ECO:0007669"/>
    <property type="project" value="TreeGrafter"/>
</dbReference>
<dbReference type="RefSeq" id="WP_005275167.1">
    <property type="nucleotide sequence ID" value="NZ_ANPE02000309.1"/>
</dbReference>
<dbReference type="GO" id="GO:0010181">
    <property type="term" value="F:FMN binding"/>
    <property type="evidence" value="ECO:0007669"/>
    <property type="project" value="InterPro"/>
</dbReference>
<dbReference type="AlphaFoldDB" id="N1UP96"/>
<dbReference type="GO" id="GO:0006783">
    <property type="term" value="P:heme biosynthetic process"/>
    <property type="evidence" value="ECO:0007669"/>
    <property type="project" value="TreeGrafter"/>
</dbReference>
<dbReference type="Proteomes" id="UP000010729">
    <property type="component" value="Unassembled WGS sequence"/>
</dbReference>
<reference evidence="2 3" key="1">
    <citation type="journal article" date="2013" name="Genome Announc.">
        <title>Draft Genome Sequence of Arthrobacter crystallopoietes Strain BAB-32, Revealing Genes for Bioremediation.</title>
        <authorList>
            <person name="Joshi M.N."/>
            <person name="Pandit A.S."/>
            <person name="Sharma A."/>
            <person name="Pandya R.V."/>
            <person name="Desai S.M."/>
            <person name="Saxena A.K."/>
            <person name="Bagatharia S.B."/>
        </authorList>
    </citation>
    <scope>NUCLEOTIDE SEQUENCE [LARGE SCALE GENOMIC DNA]</scope>
    <source>
        <strain evidence="2 3">BAB-32</strain>
    </source>
</reference>
<dbReference type="Pfam" id="PF12724">
    <property type="entry name" value="Flavodoxin_5"/>
    <property type="match status" value="1"/>
</dbReference>
<dbReference type="Gene3D" id="3.40.50.360">
    <property type="match status" value="1"/>
</dbReference>
<evidence type="ECO:0000313" key="2">
    <source>
        <dbReference type="EMBL" id="EMY32241.1"/>
    </source>
</evidence>
<dbReference type="InterPro" id="IPR008254">
    <property type="entry name" value="Flavodoxin/NO_synth"/>
</dbReference>
<gene>
    <name evidence="2" type="ORF">D477_021208</name>
</gene>
<sequence length="178" mass="19627">MRVLIGYSSAHGSTAEIARRIGELLEQDGLAVDTLAIPQITDLHGYDAVVLGSAIHQQAWMPEAAEFVHRHAAELLARLVWLFSVGMSDALPRLVRGAARTGQDRRLAQALRDVVHPRGHRLFSGVAQAEQFPAWIRVLFRCAGGRFGDFRDWVQIEAWARGIAEGVRSSRSGQQPAQ</sequence>
<dbReference type="SUPFAM" id="SSF52218">
    <property type="entry name" value="Flavoproteins"/>
    <property type="match status" value="1"/>
</dbReference>
<comment type="caution">
    <text evidence="2">The sequence shown here is derived from an EMBL/GenBank/DDBJ whole genome shotgun (WGS) entry which is preliminary data.</text>
</comment>
<dbReference type="PANTHER" id="PTHR38030:SF2">
    <property type="entry name" value="PROTOPORPHYRINOGEN IX DEHYDROGENASE [QUINONE]"/>
    <property type="match status" value="1"/>
</dbReference>
<dbReference type="InterPro" id="IPR029039">
    <property type="entry name" value="Flavoprotein-like_sf"/>
</dbReference>
<dbReference type="InterPro" id="IPR052200">
    <property type="entry name" value="Protoporphyrinogen_IX_DH"/>
</dbReference>
<keyword evidence="3" id="KW-1185">Reference proteome</keyword>
<organism evidence="2 3">
    <name type="scientific">Arthrobacter crystallopoietes BAB-32</name>
    <dbReference type="NCBI Taxonomy" id="1246476"/>
    <lineage>
        <taxon>Bacteria</taxon>
        <taxon>Bacillati</taxon>
        <taxon>Actinomycetota</taxon>
        <taxon>Actinomycetes</taxon>
        <taxon>Micrococcales</taxon>
        <taxon>Micrococcaceae</taxon>
        <taxon>Crystallibacter</taxon>
    </lineage>
</organism>
<protein>
    <submittedName>
        <fullName evidence="2">Flavodoxin-like protein</fullName>
    </submittedName>
</protein>
<dbReference type="EMBL" id="ANPE02000309">
    <property type="protein sequence ID" value="EMY32241.1"/>
    <property type="molecule type" value="Genomic_DNA"/>
</dbReference>
<dbReference type="InterPro" id="IPR026816">
    <property type="entry name" value="Flavodoxin_dom"/>
</dbReference>
<dbReference type="PANTHER" id="PTHR38030">
    <property type="entry name" value="PROTOPORPHYRINOGEN IX DEHYDROGENASE [MENAQUINONE]"/>
    <property type="match status" value="1"/>
</dbReference>
<evidence type="ECO:0000313" key="3">
    <source>
        <dbReference type="Proteomes" id="UP000010729"/>
    </source>
</evidence>
<dbReference type="PROSITE" id="PS50902">
    <property type="entry name" value="FLAVODOXIN_LIKE"/>
    <property type="match status" value="1"/>
</dbReference>
<dbReference type="OrthoDB" id="129384at2"/>
<feature type="domain" description="Flavodoxin-like" evidence="1">
    <location>
        <begin position="3"/>
        <end position="140"/>
    </location>
</feature>
<accession>N1UP96</accession>
<proteinExistence type="predicted"/>
<name>N1UP96_9MICC</name>